<name>A0A1H7F338_9FLAO</name>
<dbReference type="Gene3D" id="3.40.1190.20">
    <property type="match status" value="1"/>
</dbReference>
<dbReference type="STRING" id="228957.SAMN04488008_10146"/>
<organism evidence="4 5">
    <name type="scientific">Maribacter orientalis</name>
    <dbReference type="NCBI Taxonomy" id="228957"/>
    <lineage>
        <taxon>Bacteria</taxon>
        <taxon>Pseudomonadati</taxon>
        <taxon>Bacteroidota</taxon>
        <taxon>Flavobacteriia</taxon>
        <taxon>Flavobacteriales</taxon>
        <taxon>Flavobacteriaceae</taxon>
        <taxon>Maribacter</taxon>
    </lineage>
</organism>
<dbReference type="CDD" id="cd01166">
    <property type="entry name" value="KdgK"/>
    <property type="match status" value="1"/>
</dbReference>
<feature type="domain" description="Carbohydrate kinase PfkB" evidence="3">
    <location>
        <begin position="5"/>
        <end position="295"/>
    </location>
</feature>
<proteinExistence type="predicted"/>
<dbReference type="PANTHER" id="PTHR10584:SF166">
    <property type="entry name" value="RIBOKINASE"/>
    <property type="match status" value="1"/>
</dbReference>
<keyword evidence="1" id="KW-0808">Transferase</keyword>
<keyword evidence="5" id="KW-1185">Reference proteome</keyword>
<sequence>MISFDVLVIGELNVDIILDDIKGFPMIGKEILASELNVVLGSSSAIFASNLSSLGKSVAMVGLLGEDSFADLIKKSLQNKKVNTDFVVTTKKYSTGLTIVMNYGMDRANVTFPGAMEHLSTADITDEMLLSSKHLHLSSIFLQKGIKNEAIELFKRAKKLGLKTSMDPQWDPAENWDLELEQLLPHIDIWMPNVMEFKNITGTDTISAGIEKIKNYSNCVVIKDGVHGAHLWEKGKLTSKPAFLNSKVVDCIGAGDSFDAGFISEFVKGSSLDRCVEVGNVMGAINTLEPGGTAAFENIESVRIKAQEKFEFTL</sequence>
<evidence type="ECO:0000313" key="4">
    <source>
        <dbReference type="EMBL" id="SEK20566.1"/>
    </source>
</evidence>
<dbReference type="Pfam" id="PF00294">
    <property type="entry name" value="PfkB"/>
    <property type="match status" value="1"/>
</dbReference>
<dbReference type="InterPro" id="IPR029056">
    <property type="entry name" value="Ribokinase-like"/>
</dbReference>
<reference evidence="5" key="1">
    <citation type="submission" date="2016-10" db="EMBL/GenBank/DDBJ databases">
        <authorList>
            <person name="Varghese N."/>
            <person name="Submissions S."/>
        </authorList>
    </citation>
    <scope>NUCLEOTIDE SEQUENCE [LARGE SCALE GENOMIC DNA]</scope>
    <source>
        <strain evidence="5">DSM 16471</strain>
    </source>
</reference>
<dbReference type="GO" id="GO:0016301">
    <property type="term" value="F:kinase activity"/>
    <property type="evidence" value="ECO:0007669"/>
    <property type="project" value="UniProtKB-KW"/>
</dbReference>
<protein>
    <submittedName>
        <fullName evidence="4">Sugar or nucleoside kinase, ribokinase family</fullName>
    </submittedName>
</protein>
<dbReference type="SUPFAM" id="SSF53613">
    <property type="entry name" value="Ribokinase-like"/>
    <property type="match status" value="1"/>
</dbReference>
<gene>
    <name evidence="4" type="ORF">SAMN04488008_10146</name>
</gene>
<evidence type="ECO:0000256" key="1">
    <source>
        <dbReference type="ARBA" id="ARBA00022679"/>
    </source>
</evidence>
<keyword evidence="2 4" id="KW-0418">Kinase</keyword>
<dbReference type="InterPro" id="IPR011611">
    <property type="entry name" value="PfkB_dom"/>
</dbReference>
<dbReference type="Proteomes" id="UP000198990">
    <property type="component" value="Unassembled WGS sequence"/>
</dbReference>
<evidence type="ECO:0000313" key="5">
    <source>
        <dbReference type="Proteomes" id="UP000198990"/>
    </source>
</evidence>
<dbReference type="RefSeq" id="WP_091618573.1">
    <property type="nucleotide sequence ID" value="NZ_FNZN01000001.1"/>
</dbReference>
<dbReference type="PANTHER" id="PTHR10584">
    <property type="entry name" value="SUGAR KINASE"/>
    <property type="match status" value="1"/>
</dbReference>
<dbReference type="OrthoDB" id="9813569at2"/>
<dbReference type="EMBL" id="FNZN01000001">
    <property type="protein sequence ID" value="SEK20566.1"/>
    <property type="molecule type" value="Genomic_DNA"/>
</dbReference>
<dbReference type="AlphaFoldDB" id="A0A1H7F338"/>
<evidence type="ECO:0000256" key="2">
    <source>
        <dbReference type="ARBA" id="ARBA00022777"/>
    </source>
</evidence>
<evidence type="ECO:0000259" key="3">
    <source>
        <dbReference type="Pfam" id="PF00294"/>
    </source>
</evidence>
<accession>A0A1H7F338</accession>